<dbReference type="InterPro" id="IPR006311">
    <property type="entry name" value="TAT_signal"/>
</dbReference>
<evidence type="ECO:0008006" key="4">
    <source>
        <dbReference type="Google" id="ProtNLM"/>
    </source>
</evidence>
<evidence type="ECO:0000313" key="3">
    <source>
        <dbReference type="Proteomes" id="UP000239698"/>
    </source>
</evidence>
<proteinExistence type="predicted"/>
<reference evidence="2 3" key="1">
    <citation type="submission" date="2018-02" db="EMBL/GenBank/DDBJ databases">
        <title>Bacteriophage NCPPB3778 and a type I-E CRISPR drive the evolution of the US Biological Select Agent, Rathayibacter toxicus.</title>
        <authorList>
            <person name="Davis E.W.II."/>
            <person name="Tabima J.F."/>
            <person name="Weisberg A.J."/>
            <person name="Lopes L.D."/>
            <person name="Wiseman M.S."/>
            <person name="Wiseman M.S."/>
            <person name="Pupko T."/>
            <person name="Belcher M.S."/>
            <person name="Sechler A.J."/>
            <person name="Tancos M.A."/>
            <person name="Schroeder B.K."/>
            <person name="Murray T.D."/>
            <person name="Luster D.G."/>
            <person name="Schneider W.L."/>
            <person name="Rogers E."/>
            <person name="Andreote F.D."/>
            <person name="Grunwald N.J."/>
            <person name="Putnam M.L."/>
            <person name="Chang J.H."/>
        </authorList>
    </citation>
    <scope>NUCLEOTIDE SEQUENCE [LARGE SCALE GENOMIC DNA]</scope>
    <source>
        <strain evidence="2 3">AY1D6</strain>
    </source>
</reference>
<feature type="chain" id="PRO_5046955367" description="SGNH/GDSL hydrolase family protein" evidence="1">
    <location>
        <begin position="37"/>
        <end position="99"/>
    </location>
</feature>
<evidence type="ECO:0000313" key="2">
    <source>
        <dbReference type="EMBL" id="PPH78772.1"/>
    </source>
</evidence>
<keyword evidence="3" id="KW-1185">Reference proteome</keyword>
<comment type="caution">
    <text evidence="2">The sequence shown here is derived from an EMBL/GenBank/DDBJ whole genome shotgun (WGS) entry which is preliminary data.</text>
</comment>
<accession>A0ABX5ADL2</accession>
<organism evidence="2 3">
    <name type="scientific">Rathayibacter rathayi</name>
    <name type="common">Corynebacterium rathayi</name>
    <dbReference type="NCBI Taxonomy" id="33887"/>
    <lineage>
        <taxon>Bacteria</taxon>
        <taxon>Bacillati</taxon>
        <taxon>Actinomycetota</taxon>
        <taxon>Actinomycetes</taxon>
        <taxon>Micrococcales</taxon>
        <taxon>Microbacteriaceae</taxon>
        <taxon>Rathayibacter</taxon>
    </lineage>
</organism>
<protein>
    <recommendedName>
        <fullName evidence="4">SGNH/GDSL hydrolase family protein</fullName>
    </recommendedName>
</protein>
<dbReference type="PROSITE" id="PS51318">
    <property type="entry name" value="TAT"/>
    <property type="match status" value="1"/>
</dbReference>
<dbReference type="RefSeq" id="WP_097166634.1">
    <property type="nucleotide sequence ID" value="NZ_CP028129.1"/>
</dbReference>
<evidence type="ECO:0000256" key="1">
    <source>
        <dbReference type="SAM" id="SignalP"/>
    </source>
</evidence>
<dbReference type="Proteomes" id="UP000239698">
    <property type="component" value="Unassembled WGS sequence"/>
</dbReference>
<sequence length="99" mass="10072">MNSTLSSIRRRRFARAALAGATAASIALLIGCTGSAASDTSRPTVSSGTATGATGRKVLFLGDSIAGSEAPALKAARETAGATFQSDTRRVIQAACWRK</sequence>
<dbReference type="EMBL" id="PSVT01000005">
    <property type="protein sequence ID" value="PPH78772.1"/>
    <property type="molecule type" value="Genomic_DNA"/>
</dbReference>
<keyword evidence="1" id="KW-0732">Signal</keyword>
<gene>
    <name evidence="2" type="ORF">C5C40_04405</name>
</gene>
<name>A0ABX5ADL2_RATRA</name>
<feature type="signal peptide" evidence="1">
    <location>
        <begin position="1"/>
        <end position="36"/>
    </location>
</feature>
<dbReference type="GeneID" id="49819434"/>